<organism evidence="4 5">
    <name type="scientific">Lepraria finkii</name>
    <dbReference type="NCBI Taxonomy" id="1340010"/>
    <lineage>
        <taxon>Eukaryota</taxon>
        <taxon>Fungi</taxon>
        <taxon>Dikarya</taxon>
        <taxon>Ascomycota</taxon>
        <taxon>Pezizomycotina</taxon>
        <taxon>Lecanoromycetes</taxon>
        <taxon>OSLEUM clade</taxon>
        <taxon>Lecanoromycetidae</taxon>
        <taxon>Lecanorales</taxon>
        <taxon>Lecanorineae</taxon>
        <taxon>Stereocaulaceae</taxon>
        <taxon>Lepraria</taxon>
    </lineage>
</organism>
<keyword evidence="2" id="KW-0560">Oxidoreductase</keyword>
<dbReference type="EMBL" id="JBHFEH010000012">
    <property type="protein sequence ID" value="KAL2055237.1"/>
    <property type="molecule type" value="Genomic_DNA"/>
</dbReference>
<evidence type="ECO:0000259" key="3">
    <source>
        <dbReference type="SMART" id="SM00829"/>
    </source>
</evidence>
<dbReference type="InterPro" id="IPR011032">
    <property type="entry name" value="GroES-like_sf"/>
</dbReference>
<dbReference type="InterPro" id="IPR036291">
    <property type="entry name" value="NAD(P)-bd_dom_sf"/>
</dbReference>
<dbReference type="SUPFAM" id="SSF50129">
    <property type="entry name" value="GroES-like"/>
    <property type="match status" value="1"/>
</dbReference>
<dbReference type="Pfam" id="PF13602">
    <property type="entry name" value="ADH_zinc_N_2"/>
    <property type="match status" value="1"/>
</dbReference>
<dbReference type="InterPro" id="IPR013154">
    <property type="entry name" value="ADH-like_N"/>
</dbReference>
<gene>
    <name evidence="4" type="ORF">ABVK25_004575</name>
</gene>
<dbReference type="PANTHER" id="PTHR48106">
    <property type="entry name" value="QUINONE OXIDOREDUCTASE PIG3-RELATED"/>
    <property type="match status" value="1"/>
</dbReference>
<dbReference type="SMART" id="SM00829">
    <property type="entry name" value="PKS_ER"/>
    <property type="match status" value="1"/>
</dbReference>
<feature type="domain" description="Enoyl reductase (ER)" evidence="3">
    <location>
        <begin position="15"/>
        <end position="334"/>
    </location>
</feature>
<dbReference type="InterPro" id="IPR014189">
    <property type="entry name" value="Quinone_OxRdtase_PIG3"/>
</dbReference>
<evidence type="ECO:0000256" key="1">
    <source>
        <dbReference type="ARBA" id="ARBA00022857"/>
    </source>
</evidence>
<name>A0ABR4BBJ6_9LECA</name>
<keyword evidence="5" id="KW-1185">Reference proteome</keyword>
<dbReference type="Gene3D" id="3.40.50.720">
    <property type="entry name" value="NAD(P)-binding Rossmann-like Domain"/>
    <property type="match status" value="1"/>
</dbReference>
<dbReference type="Pfam" id="PF08240">
    <property type="entry name" value="ADH_N"/>
    <property type="match status" value="1"/>
</dbReference>
<dbReference type="PANTHER" id="PTHR48106:SF18">
    <property type="entry name" value="QUINONE OXIDOREDUCTASE PIG3"/>
    <property type="match status" value="1"/>
</dbReference>
<evidence type="ECO:0000313" key="4">
    <source>
        <dbReference type="EMBL" id="KAL2055237.1"/>
    </source>
</evidence>
<dbReference type="Gene3D" id="3.90.180.10">
    <property type="entry name" value="Medium-chain alcohol dehydrogenases, catalytic domain"/>
    <property type="match status" value="1"/>
</dbReference>
<evidence type="ECO:0000313" key="5">
    <source>
        <dbReference type="Proteomes" id="UP001590951"/>
    </source>
</evidence>
<reference evidence="4 5" key="1">
    <citation type="submission" date="2024-09" db="EMBL/GenBank/DDBJ databases">
        <title>Rethinking Asexuality: The Enigmatic Case of Functional Sexual Genes in Lepraria (Stereocaulaceae).</title>
        <authorList>
            <person name="Doellman M."/>
            <person name="Sun Y."/>
            <person name="Barcenas-Pena A."/>
            <person name="Lumbsch H.T."/>
            <person name="Grewe F."/>
        </authorList>
    </citation>
    <scope>NUCLEOTIDE SEQUENCE [LARGE SCALE GENOMIC DNA]</scope>
    <source>
        <strain evidence="4 5">Grewe 0041</strain>
    </source>
</reference>
<dbReference type="InterPro" id="IPR020843">
    <property type="entry name" value="ER"/>
</dbReference>
<keyword evidence="1" id="KW-0521">NADP</keyword>
<protein>
    <recommendedName>
        <fullName evidence="3">Enoyl reductase (ER) domain-containing protein</fullName>
    </recommendedName>
</protein>
<evidence type="ECO:0000256" key="2">
    <source>
        <dbReference type="ARBA" id="ARBA00023002"/>
    </source>
</evidence>
<dbReference type="SUPFAM" id="SSF51735">
    <property type="entry name" value="NAD(P)-binding Rossmann-fold domains"/>
    <property type="match status" value="1"/>
</dbReference>
<dbReference type="Proteomes" id="UP001590951">
    <property type="component" value="Unassembled WGS sequence"/>
</dbReference>
<sequence>MADTMRAVDIKNGTGPASSLYINSSTPKPKPRPTDAIVKINCFGLNRMDLLQREGHYPVPPQAPKTLGVEFSGTIESFGSDAESGFKKGDEVFGLAYGGAYAEYIAVSTHMLMHKPEELSWEQAAGVPETWITASQAMYLVGGFTPGKTILWHAGASSVSIAGIQLSRADNATAIYVTAGSQEKIDFCVKQLGATAGFNYHTQNWSWDILKSTCGKFFEIILYFIGQNYFQGNLDAAASDGHIVNLGAMSGTKLPAGVDIGAFVRKRLRFEGSSLRSREEDYQGKLRNTLAEHALPKMREGSFKIPVEKVFPWEEVVKAHQLMESNQTKGKIICRID</sequence>
<comment type="caution">
    <text evidence="4">The sequence shown here is derived from an EMBL/GenBank/DDBJ whole genome shotgun (WGS) entry which is preliminary data.</text>
</comment>
<proteinExistence type="predicted"/>
<dbReference type="CDD" id="cd05276">
    <property type="entry name" value="p53_inducible_oxidoreductase"/>
    <property type="match status" value="1"/>
</dbReference>
<accession>A0ABR4BBJ6</accession>